<dbReference type="Proteomes" id="UP001301958">
    <property type="component" value="Unassembled WGS sequence"/>
</dbReference>
<evidence type="ECO:0000313" key="2">
    <source>
        <dbReference type="Proteomes" id="UP001301958"/>
    </source>
</evidence>
<protein>
    <submittedName>
        <fullName evidence="1">Uncharacterized protein</fullName>
    </submittedName>
</protein>
<organism evidence="1 2">
    <name type="scientific">Podospora fimiseda</name>
    <dbReference type="NCBI Taxonomy" id="252190"/>
    <lineage>
        <taxon>Eukaryota</taxon>
        <taxon>Fungi</taxon>
        <taxon>Dikarya</taxon>
        <taxon>Ascomycota</taxon>
        <taxon>Pezizomycotina</taxon>
        <taxon>Sordariomycetes</taxon>
        <taxon>Sordariomycetidae</taxon>
        <taxon>Sordariales</taxon>
        <taxon>Podosporaceae</taxon>
        <taxon>Podospora</taxon>
    </lineage>
</organism>
<name>A0AAN7H141_9PEZI</name>
<evidence type="ECO:0000313" key="1">
    <source>
        <dbReference type="EMBL" id="KAK4231346.1"/>
    </source>
</evidence>
<sequence>MFARRLLKLQPLTQQCIRFVSSNNNRPSSLSPSPRKRRLRFLTREIRHEEPREPPIDLIEPEEDEVPEPGLLPLSIYEALYRKPTRSPTEDAIESAIVDDLPLPPTKNYDEEPPIRDLRADDELSGWLNSALVKAFGPPETEVLDPPEVLILSPMPRSLLPSDFYRLAAQGTQIDGWAKGLQKVIQSRHPHSHEPREQFFLLFESRSSAHAYLENLRFLHERALDALHPAFHPENSPQLYASSYQKPPPSSGHTFYADNIDGYRANPDIYLEDPNNPVSLFPSRERINSYALLPPTTQLTAVMIRQDSLLNQIHMKTLHHPGLVPYGMQRYLTSHHKNPPQPDDNRVLVKIRGGWVTKDHLYDLILLDGKERNLDWELELFENDIDPESESEEFQPVKRKGNREWNTIHGLKYAEKNTKPRKTEKEAELEEVEQGMKYQEEKEKEDRDIVGYSRYVISFRTPVEAKRFVRAWHQKWVEDGRTDRIVKIHCTALF</sequence>
<proteinExistence type="predicted"/>
<reference evidence="1" key="1">
    <citation type="journal article" date="2023" name="Mol. Phylogenet. Evol.">
        <title>Genome-scale phylogeny and comparative genomics of the fungal order Sordariales.</title>
        <authorList>
            <person name="Hensen N."/>
            <person name="Bonometti L."/>
            <person name="Westerberg I."/>
            <person name="Brannstrom I.O."/>
            <person name="Guillou S."/>
            <person name="Cros-Aarteil S."/>
            <person name="Calhoun S."/>
            <person name="Haridas S."/>
            <person name="Kuo A."/>
            <person name="Mondo S."/>
            <person name="Pangilinan J."/>
            <person name="Riley R."/>
            <person name="LaButti K."/>
            <person name="Andreopoulos B."/>
            <person name="Lipzen A."/>
            <person name="Chen C."/>
            <person name="Yan M."/>
            <person name="Daum C."/>
            <person name="Ng V."/>
            <person name="Clum A."/>
            <person name="Steindorff A."/>
            <person name="Ohm R.A."/>
            <person name="Martin F."/>
            <person name="Silar P."/>
            <person name="Natvig D.O."/>
            <person name="Lalanne C."/>
            <person name="Gautier V."/>
            <person name="Ament-Velasquez S.L."/>
            <person name="Kruys A."/>
            <person name="Hutchinson M.I."/>
            <person name="Powell A.J."/>
            <person name="Barry K."/>
            <person name="Miller A.N."/>
            <person name="Grigoriev I.V."/>
            <person name="Debuchy R."/>
            <person name="Gladieux P."/>
            <person name="Hiltunen Thoren M."/>
            <person name="Johannesson H."/>
        </authorList>
    </citation>
    <scope>NUCLEOTIDE SEQUENCE</scope>
    <source>
        <strain evidence="1">CBS 990.96</strain>
    </source>
</reference>
<dbReference type="AlphaFoldDB" id="A0AAN7H141"/>
<comment type="caution">
    <text evidence="1">The sequence shown here is derived from an EMBL/GenBank/DDBJ whole genome shotgun (WGS) entry which is preliminary data.</text>
</comment>
<reference evidence="1" key="2">
    <citation type="submission" date="2023-05" db="EMBL/GenBank/DDBJ databases">
        <authorList>
            <consortium name="Lawrence Berkeley National Laboratory"/>
            <person name="Steindorff A."/>
            <person name="Hensen N."/>
            <person name="Bonometti L."/>
            <person name="Westerberg I."/>
            <person name="Brannstrom I.O."/>
            <person name="Guillou S."/>
            <person name="Cros-Aarteil S."/>
            <person name="Calhoun S."/>
            <person name="Haridas S."/>
            <person name="Kuo A."/>
            <person name="Mondo S."/>
            <person name="Pangilinan J."/>
            <person name="Riley R."/>
            <person name="Labutti K."/>
            <person name="Andreopoulos B."/>
            <person name="Lipzen A."/>
            <person name="Chen C."/>
            <person name="Yanf M."/>
            <person name="Daum C."/>
            <person name="Ng V."/>
            <person name="Clum A."/>
            <person name="Ohm R."/>
            <person name="Martin F."/>
            <person name="Silar P."/>
            <person name="Natvig D."/>
            <person name="Lalanne C."/>
            <person name="Gautier V."/>
            <person name="Ament-Velasquez S.L."/>
            <person name="Kruys A."/>
            <person name="Hutchinson M.I."/>
            <person name="Powell A.J."/>
            <person name="Barry K."/>
            <person name="Miller A.N."/>
            <person name="Grigoriev I.V."/>
            <person name="Debuchy R."/>
            <person name="Gladieux P."/>
            <person name="Thoren M.H."/>
            <person name="Johannesson H."/>
        </authorList>
    </citation>
    <scope>NUCLEOTIDE SEQUENCE</scope>
    <source>
        <strain evidence="1">CBS 990.96</strain>
    </source>
</reference>
<keyword evidence="2" id="KW-1185">Reference proteome</keyword>
<gene>
    <name evidence="1" type="ORF">QBC38DRAFT_466538</name>
</gene>
<dbReference type="EMBL" id="MU865293">
    <property type="protein sequence ID" value="KAK4231346.1"/>
    <property type="molecule type" value="Genomic_DNA"/>
</dbReference>
<accession>A0AAN7H141</accession>